<feature type="compositionally biased region" description="Basic and acidic residues" evidence="5">
    <location>
        <begin position="484"/>
        <end position="493"/>
    </location>
</feature>
<proteinExistence type="inferred from homology"/>
<comment type="caution">
    <text evidence="8">The sequence shown here is derived from an EMBL/GenBank/DDBJ whole genome shotgun (WGS) entry which is preliminary data.</text>
</comment>
<name>A0A024GL04_9STRA</name>
<organism evidence="8 9">
    <name type="scientific">Albugo candida</name>
    <dbReference type="NCBI Taxonomy" id="65357"/>
    <lineage>
        <taxon>Eukaryota</taxon>
        <taxon>Sar</taxon>
        <taxon>Stramenopiles</taxon>
        <taxon>Oomycota</taxon>
        <taxon>Peronosporomycetes</taxon>
        <taxon>Albuginales</taxon>
        <taxon>Albuginaceae</taxon>
        <taxon>Albugo</taxon>
    </lineage>
</organism>
<evidence type="ECO:0000259" key="7">
    <source>
        <dbReference type="Pfam" id="PF25121"/>
    </source>
</evidence>
<dbReference type="GO" id="GO:0005730">
    <property type="term" value="C:nucleolus"/>
    <property type="evidence" value="ECO:0007669"/>
    <property type="project" value="UniProtKB-SubCell"/>
</dbReference>
<feature type="region of interest" description="Disordered" evidence="5">
    <location>
        <begin position="188"/>
        <end position="262"/>
    </location>
</feature>
<evidence type="ECO:0000313" key="9">
    <source>
        <dbReference type="Proteomes" id="UP000053237"/>
    </source>
</evidence>
<feature type="compositionally biased region" description="Basic residues" evidence="5">
    <location>
        <begin position="472"/>
        <end position="483"/>
    </location>
</feature>
<evidence type="ECO:0000256" key="4">
    <source>
        <dbReference type="ARBA" id="ARBA00023242"/>
    </source>
</evidence>
<feature type="compositionally biased region" description="Acidic residues" evidence="5">
    <location>
        <begin position="212"/>
        <end position="247"/>
    </location>
</feature>
<feature type="region of interest" description="Disordered" evidence="5">
    <location>
        <begin position="446"/>
        <end position="506"/>
    </location>
</feature>
<keyword evidence="4" id="KW-0539">Nucleus</keyword>
<dbReference type="InterPro" id="IPR056750">
    <property type="entry name" value="RRM_ESF1"/>
</dbReference>
<dbReference type="InterPro" id="IPR012580">
    <property type="entry name" value="NUC153"/>
</dbReference>
<reference evidence="8 9" key="1">
    <citation type="submission" date="2012-05" db="EMBL/GenBank/DDBJ databases">
        <title>Recombination and specialization in a pathogen metapopulation.</title>
        <authorList>
            <person name="Gardiner A."/>
            <person name="Kemen E."/>
            <person name="Schultz-Larsen T."/>
            <person name="MacLean D."/>
            <person name="Van Oosterhout C."/>
            <person name="Jones J.D.G."/>
        </authorList>
    </citation>
    <scope>NUCLEOTIDE SEQUENCE [LARGE SCALE GENOMIC DNA]</scope>
    <source>
        <strain evidence="8 9">Ac Nc2</strain>
    </source>
</reference>
<accession>A0A024GL04</accession>
<feature type="compositionally biased region" description="Acidic residues" evidence="5">
    <location>
        <begin position="97"/>
        <end position="113"/>
    </location>
</feature>
<feature type="domain" description="NUC153" evidence="6">
    <location>
        <begin position="573"/>
        <end position="601"/>
    </location>
</feature>
<feature type="region of interest" description="Disordered" evidence="5">
    <location>
        <begin position="606"/>
        <end position="626"/>
    </location>
</feature>
<dbReference type="PANTHER" id="PTHR12202:SF0">
    <property type="entry name" value="ESF1 HOMOLOG"/>
    <property type="match status" value="1"/>
</dbReference>
<feature type="compositionally biased region" description="Polar residues" evidence="5">
    <location>
        <begin position="494"/>
        <end position="506"/>
    </location>
</feature>
<dbReference type="OrthoDB" id="431825at2759"/>
<feature type="region of interest" description="Disordered" evidence="5">
    <location>
        <begin position="94"/>
        <end position="117"/>
    </location>
</feature>
<comment type="similarity">
    <text evidence="2">Belongs to the ESF1 family.</text>
</comment>
<evidence type="ECO:0000256" key="1">
    <source>
        <dbReference type="ARBA" id="ARBA00004604"/>
    </source>
</evidence>
<dbReference type="AlphaFoldDB" id="A0A024GL04"/>
<evidence type="ECO:0000256" key="2">
    <source>
        <dbReference type="ARBA" id="ARBA00009087"/>
    </source>
</evidence>
<keyword evidence="3" id="KW-0175">Coiled coil</keyword>
<dbReference type="STRING" id="65357.A0A024GL04"/>
<evidence type="ECO:0000256" key="5">
    <source>
        <dbReference type="SAM" id="MobiDB-lite"/>
    </source>
</evidence>
<evidence type="ECO:0000259" key="6">
    <source>
        <dbReference type="Pfam" id="PF08159"/>
    </source>
</evidence>
<dbReference type="PANTHER" id="PTHR12202">
    <property type="entry name" value="ESF1 HOMOLOG"/>
    <property type="match status" value="1"/>
</dbReference>
<dbReference type="Pfam" id="PF25121">
    <property type="entry name" value="RRM_ESF1"/>
    <property type="match status" value="2"/>
</dbReference>
<evidence type="ECO:0000256" key="3">
    <source>
        <dbReference type="ARBA" id="ARBA00023054"/>
    </source>
</evidence>
<protein>
    <submittedName>
        <fullName evidence="8">Uncharacterized protein</fullName>
    </submittedName>
</protein>
<keyword evidence="9" id="KW-1185">Reference proteome</keyword>
<dbReference type="EMBL" id="CAIX01000170">
    <property type="protein sequence ID" value="CCI47423.1"/>
    <property type="molecule type" value="Genomic_DNA"/>
</dbReference>
<dbReference type="InterPro" id="IPR039754">
    <property type="entry name" value="Esf1"/>
</dbReference>
<comment type="subcellular location">
    <subcellularLocation>
        <location evidence="1">Nucleus</location>
        <location evidence="1">Nucleolus</location>
    </subcellularLocation>
</comment>
<evidence type="ECO:0000313" key="8">
    <source>
        <dbReference type="EMBL" id="CCI47423.1"/>
    </source>
</evidence>
<sequence length="653" mass="75023">MAPAKKLDVISDNRFSKVHYDPRFIKTSRKREKIAIDARFKSVLTSDTFQSTHGSCDKHGRPIQKNESQTNDMKKFYRIDDEERLDYLTQMARGEIDKDEESSSSESELESDAMDLANYEDEKQVEDIAMGEITKRFAIMNCDWTRLRAVDIFALCQSFAPATGSVSDVTIYPSDFGVQKMKEEARYGPRELTGESSSKQLESESENGIVESEPEKEIEEAESDNDEAVSDSETASDSESDQDEDDPLGVQQSAQSEELGGIDQEKLRQYELQKLRYYYAIVKCDSVKTAKIIADQCDQMEYETSSNVLDVRFVPNDMEFTNPPKESCQSIPDAYKPSLFATKVLQQTDVESTWEQDDPDRIEKLTSWSNWNELEDNDFSTYLASSNSEGSDVEDFKNDIKSKIAKKQYRQILLNSDTEQSDKECMRNEVSEDEKELTFHPDASDILKSKHARELESSTTPFEKHVREMKQKKNQKRHEKRAKHQELAREQRTIMRSSKATDSESNVALLRSAVNEEVTDENAGDDRDFDMKRIAKQQKLDRLHGKAKKKALERLKKQPQCGLQRDFQFNAEDERFAALYREGTAFQLDPTESKFKRTAATEKILETRRERVNKQGSTESGAEKDVVEDVLSSLKRKAQHSAKHWAKKNKRSE</sequence>
<dbReference type="GO" id="GO:0006364">
    <property type="term" value="P:rRNA processing"/>
    <property type="evidence" value="ECO:0007669"/>
    <property type="project" value="InterPro"/>
</dbReference>
<dbReference type="Proteomes" id="UP000053237">
    <property type="component" value="Unassembled WGS sequence"/>
</dbReference>
<dbReference type="Pfam" id="PF08159">
    <property type="entry name" value="NUC153"/>
    <property type="match status" value="1"/>
</dbReference>
<dbReference type="InParanoid" id="A0A024GL04"/>
<gene>
    <name evidence="8" type="ORF">BN9_084300</name>
</gene>
<feature type="domain" description="ESF1 RRM" evidence="7">
    <location>
        <begin position="134"/>
        <end position="219"/>
    </location>
</feature>
<feature type="domain" description="ESF1 RRM" evidence="7">
    <location>
        <begin position="238"/>
        <end position="328"/>
    </location>
</feature>
<dbReference type="GO" id="GO:0003723">
    <property type="term" value="F:RNA binding"/>
    <property type="evidence" value="ECO:0007669"/>
    <property type="project" value="TreeGrafter"/>
</dbReference>
<feature type="compositionally biased region" description="Basic and acidic residues" evidence="5">
    <location>
        <begin position="446"/>
        <end position="471"/>
    </location>
</feature>